<evidence type="ECO:0000313" key="2">
    <source>
        <dbReference type="EMBL" id="MBD7909874.1"/>
    </source>
</evidence>
<sequence length="152" mass="17295">MEGKEMKILIFSLNGEHYATDIGDVERILGYIESTEMPDVPDFVEGVINYENNILPILNLSKKFNFPIIKNQSEQDQKKIIVVKRNDKKFGVIVDTVYEVSDVSNSLFEEPPAITASASKNYIEGLIKLNDKIVILLNLDKILSDEEEELIF</sequence>
<proteinExistence type="predicted"/>
<dbReference type="InterPro" id="IPR002545">
    <property type="entry name" value="CheW-lke_dom"/>
</dbReference>
<keyword evidence="3" id="KW-1185">Reference proteome</keyword>
<dbReference type="Proteomes" id="UP000627781">
    <property type="component" value="Unassembled WGS sequence"/>
</dbReference>
<accession>A0ABR8PNW5</accession>
<dbReference type="RefSeq" id="WP_143316394.1">
    <property type="nucleotide sequence ID" value="NZ_JACSRA010000001.1"/>
</dbReference>
<dbReference type="PANTHER" id="PTHR22617:SF23">
    <property type="entry name" value="CHEMOTAXIS PROTEIN CHEW"/>
    <property type="match status" value="1"/>
</dbReference>
<dbReference type="InterPro" id="IPR039315">
    <property type="entry name" value="CheW"/>
</dbReference>
<dbReference type="PANTHER" id="PTHR22617">
    <property type="entry name" value="CHEMOTAXIS SENSOR HISTIDINE KINASE-RELATED"/>
    <property type="match status" value="1"/>
</dbReference>
<dbReference type="EMBL" id="JACSRA010000001">
    <property type="protein sequence ID" value="MBD7909874.1"/>
    <property type="molecule type" value="Genomic_DNA"/>
</dbReference>
<dbReference type="Gene3D" id="2.30.30.40">
    <property type="entry name" value="SH3 Domains"/>
    <property type="match status" value="1"/>
</dbReference>
<name>A0ABR8PNW5_9CLOT</name>
<dbReference type="Pfam" id="PF01584">
    <property type="entry name" value="CheW"/>
    <property type="match status" value="1"/>
</dbReference>
<evidence type="ECO:0000259" key="1">
    <source>
        <dbReference type="PROSITE" id="PS50851"/>
    </source>
</evidence>
<dbReference type="InterPro" id="IPR036061">
    <property type="entry name" value="CheW-like_dom_sf"/>
</dbReference>
<dbReference type="Gene3D" id="2.40.50.180">
    <property type="entry name" value="CheA-289, Domain 4"/>
    <property type="match status" value="1"/>
</dbReference>
<organism evidence="2 3">
    <name type="scientific">Clostridium cibarium</name>
    <dbReference type="NCBI Taxonomy" id="2762247"/>
    <lineage>
        <taxon>Bacteria</taxon>
        <taxon>Bacillati</taxon>
        <taxon>Bacillota</taxon>
        <taxon>Clostridia</taxon>
        <taxon>Eubacteriales</taxon>
        <taxon>Clostridiaceae</taxon>
        <taxon>Clostridium</taxon>
    </lineage>
</organism>
<dbReference type="SUPFAM" id="SSF50341">
    <property type="entry name" value="CheW-like"/>
    <property type="match status" value="1"/>
</dbReference>
<reference evidence="2 3" key="1">
    <citation type="submission" date="2020-08" db="EMBL/GenBank/DDBJ databases">
        <title>A Genomic Blueprint of the Chicken Gut Microbiome.</title>
        <authorList>
            <person name="Gilroy R."/>
            <person name="Ravi A."/>
            <person name="Getino M."/>
            <person name="Pursley I."/>
            <person name="Horton D.L."/>
            <person name="Alikhan N.-F."/>
            <person name="Baker D."/>
            <person name="Gharbi K."/>
            <person name="Hall N."/>
            <person name="Watson M."/>
            <person name="Adriaenssens E.M."/>
            <person name="Foster-Nyarko E."/>
            <person name="Jarju S."/>
            <person name="Secka A."/>
            <person name="Antonio M."/>
            <person name="Oren A."/>
            <person name="Chaudhuri R."/>
            <person name="La Ragione R.M."/>
            <person name="Hildebrand F."/>
            <person name="Pallen M.J."/>
        </authorList>
    </citation>
    <scope>NUCLEOTIDE SEQUENCE [LARGE SCALE GENOMIC DNA]</scope>
    <source>
        <strain evidence="2 3">Sa3CVN1</strain>
    </source>
</reference>
<evidence type="ECO:0000313" key="3">
    <source>
        <dbReference type="Proteomes" id="UP000627781"/>
    </source>
</evidence>
<feature type="domain" description="CheW-like" evidence="1">
    <location>
        <begin position="5"/>
        <end position="148"/>
    </location>
</feature>
<comment type="caution">
    <text evidence="2">The sequence shown here is derived from an EMBL/GenBank/DDBJ whole genome shotgun (WGS) entry which is preliminary data.</text>
</comment>
<gene>
    <name evidence="2" type="ORF">H9661_00775</name>
</gene>
<dbReference type="PROSITE" id="PS50851">
    <property type="entry name" value="CHEW"/>
    <property type="match status" value="1"/>
</dbReference>
<protein>
    <submittedName>
        <fullName evidence="2">Purine-binding chemotaxis protein CheW</fullName>
    </submittedName>
</protein>
<dbReference type="SMART" id="SM00260">
    <property type="entry name" value="CheW"/>
    <property type="match status" value="1"/>
</dbReference>